<gene>
    <name evidence="4" type="ORF">C7431_110125</name>
</gene>
<dbReference type="PANTHER" id="PTHR11638:SF18">
    <property type="entry name" value="HEAT SHOCK PROTEIN 104"/>
    <property type="match status" value="1"/>
</dbReference>
<keyword evidence="1" id="KW-0547">Nucleotide-binding</keyword>
<proteinExistence type="predicted"/>
<dbReference type="OrthoDB" id="6564065at2"/>
<comment type="caution">
    <text evidence="4">The sequence shown here is derived from an EMBL/GenBank/DDBJ whole genome shotgun (WGS) entry which is preliminary data.</text>
</comment>
<dbReference type="EMBL" id="QGHF01000010">
    <property type="protein sequence ID" value="PWK94629.1"/>
    <property type="molecule type" value="Genomic_DNA"/>
</dbReference>
<evidence type="ECO:0000259" key="3">
    <source>
        <dbReference type="SMART" id="SM00382"/>
    </source>
</evidence>
<dbReference type="InterPro" id="IPR003959">
    <property type="entry name" value="ATPase_AAA_core"/>
</dbReference>
<accession>A0A2V2BDL1</accession>
<evidence type="ECO:0000256" key="2">
    <source>
        <dbReference type="ARBA" id="ARBA00022840"/>
    </source>
</evidence>
<dbReference type="SUPFAM" id="SSF52540">
    <property type="entry name" value="P-loop containing nucleoside triphosphate hydrolases"/>
    <property type="match status" value="1"/>
</dbReference>
<organism evidence="4 5">
    <name type="scientific">Pantoea allii</name>
    <dbReference type="NCBI Taxonomy" id="574096"/>
    <lineage>
        <taxon>Bacteria</taxon>
        <taxon>Pseudomonadati</taxon>
        <taxon>Pseudomonadota</taxon>
        <taxon>Gammaproteobacteria</taxon>
        <taxon>Enterobacterales</taxon>
        <taxon>Erwiniaceae</taxon>
        <taxon>Pantoea</taxon>
    </lineage>
</organism>
<dbReference type="GO" id="GO:0005524">
    <property type="term" value="F:ATP binding"/>
    <property type="evidence" value="ECO:0007669"/>
    <property type="project" value="UniProtKB-KW"/>
</dbReference>
<keyword evidence="2" id="KW-0067">ATP-binding</keyword>
<dbReference type="Pfam" id="PF00004">
    <property type="entry name" value="AAA"/>
    <property type="match status" value="1"/>
</dbReference>
<feature type="domain" description="AAA+ ATPase" evidence="3">
    <location>
        <begin position="63"/>
        <end position="198"/>
    </location>
</feature>
<dbReference type="GO" id="GO:0005737">
    <property type="term" value="C:cytoplasm"/>
    <property type="evidence" value="ECO:0007669"/>
    <property type="project" value="TreeGrafter"/>
</dbReference>
<name>A0A2V2BDL1_9GAMM</name>
<dbReference type="GO" id="GO:0016887">
    <property type="term" value="F:ATP hydrolysis activity"/>
    <property type="evidence" value="ECO:0007669"/>
    <property type="project" value="InterPro"/>
</dbReference>
<dbReference type="CDD" id="cd00009">
    <property type="entry name" value="AAA"/>
    <property type="match status" value="1"/>
</dbReference>
<dbReference type="Gene3D" id="3.40.50.300">
    <property type="entry name" value="P-loop containing nucleotide triphosphate hydrolases"/>
    <property type="match status" value="1"/>
</dbReference>
<protein>
    <submittedName>
        <fullName evidence="4">ATPase family protein associated with various cellular activities (AAA)</fullName>
    </submittedName>
</protein>
<dbReference type="GO" id="GO:0034605">
    <property type="term" value="P:cellular response to heat"/>
    <property type="evidence" value="ECO:0007669"/>
    <property type="project" value="TreeGrafter"/>
</dbReference>
<evidence type="ECO:0000256" key="1">
    <source>
        <dbReference type="ARBA" id="ARBA00022741"/>
    </source>
</evidence>
<dbReference type="PANTHER" id="PTHR11638">
    <property type="entry name" value="ATP-DEPENDENT CLP PROTEASE"/>
    <property type="match status" value="1"/>
</dbReference>
<dbReference type="InterPro" id="IPR050130">
    <property type="entry name" value="ClpA_ClpB"/>
</dbReference>
<dbReference type="AlphaFoldDB" id="A0A2V2BDL1"/>
<reference evidence="4 5" key="1">
    <citation type="submission" date="2018-05" db="EMBL/GenBank/DDBJ databases">
        <title>Genomic Encyclopedia of Type Strains, Phase IV (KMG-V): Genome sequencing to study the core and pangenomes of soil and plant-associated prokaryotes.</title>
        <authorList>
            <person name="Whitman W."/>
        </authorList>
    </citation>
    <scope>NUCLEOTIDE SEQUENCE [LARGE SCALE GENOMIC DNA]</scope>
    <source>
        <strain evidence="4 5">PNA 200-10</strain>
    </source>
</reference>
<dbReference type="RefSeq" id="WP_105079271.1">
    <property type="nucleotide sequence ID" value="NZ_QGHF01000010.1"/>
</dbReference>
<dbReference type="InterPro" id="IPR003593">
    <property type="entry name" value="AAA+_ATPase"/>
</dbReference>
<evidence type="ECO:0000313" key="4">
    <source>
        <dbReference type="EMBL" id="PWK94629.1"/>
    </source>
</evidence>
<sequence length="258" mass="29343">MDSDVKTNVRNISPPVKTFFTEMQELNIPVNNLTLRYQQGKTEEILYREDEYLFAVTTLNCRHKNNLAITGESGVGKTAFIHYLARYIGKTLPEYSLAEVSISSLLAGCAFRGEFEKKLTRVIEAAISFKAVVYFDEAHALSMTGGLNSGGIDAMNILKPYLTNDLRCIISTTTEESFLLKSDVAFTRRFRFLELRPLTDEMKKNVVIAKFGDNETIRNYLSNVASDSKPLYEMIDDVDFLFSQHEIGKQYDEIHTEQ</sequence>
<dbReference type="Proteomes" id="UP000245981">
    <property type="component" value="Unassembled WGS sequence"/>
</dbReference>
<dbReference type="InterPro" id="IPR027417">
    <property type="entry name" value="P-loop_NTPase"/>
</dbReference>
<dbReference type="SMART" id="SM00382">
    <property type="entry name" value="AAA"/>
    <property type="match status" value="1"/>
</dbReference>
<evidence type="ECO:0000313" key="5">
    <source>
        <dbReference type="Proteomes" id="UP000245981"/>
    </source>
</evidence>